<evidence type="ECO:0000256" key="1">
    <source>
        <dbReference type="SAM" id="MobiDB-lite"/>
    </source>
</evidence>
<protein>
    <recommendedName>
        <fullName evidence="2">BAH domain-containing protein</fullName>
    </recommendedName>
</protein>
<evidence type="ECO:0000313" key="4">
    <source>
        <dbReference type="Proteomes" id="UP000053237"/>
    </source>
</evidence>
<dbReference type="SMART" id="SM00439">
    <property type="entry name" value="BAH"/>
    <property type="match status" value="1"/>
</dbReference>
<accession>A0A024GLG7</accession>
<reference evidence="3 4" key="1">
    <citation type="submission" date="2012-05" db="EMBL/GenBank/DDBJ databases">
        <title>Recombination and specialization in a pathogen metapopulation.</title>
        <authorList>
            <person name="Gardiner A."/>
            <person name="Kemen E."/>
            <person name="Schultz-Larsen T."/>
            <person name="MacLean D."/>
            <person name="Van Oosterhout C."/>
            <person name="Jones J.D.G."/>
        </authorList>
    </citation>
    <scope>NUCLEOTIDE SEQUENCE [LARGE SCALE GENOMIC DNA]</scope>
    <source>
        <strain evidence="3 4">Ac Nc2</strain>
    </source>
</reference>
<dbReference type="OrthoDB" id="66189at2759"/>
<feature type="compositionally biased region" description="Basic and acidic residues" evidence="1">
    <location>
        <begin position="63"/>
        <end position="82"/>
    </location>
</feature>
<dbReference type="STRING" id="65357.A0A024GLG7"/>
<dbReference type="Gene3D" id="2.30.30.490">
    <property type="match status" value="1"/>
</dbReference>
<dbReference type="InterPro" id="IPR001025">
    <property type="entry name" value="BAH_dom"/>
</dbReference>
<dbReference type="InterPro" id="IPR043151">
    <property type="entry name" value="BAH_sf"/>
</dbReference>
<proteinExistence type="predicted"/>
<dbReference type="Proteomes" id="UP000053237">
    <property type="component" value="Unassembled WGS sequence"/>
</dbReference>
<feature type="domain" description="BAH" evidence="2">
    <location>
        <begin position="96"/>
        <end position="224"/>
    </location>
</feature>
<evidence type="ECO:0000313" key="3">
    <source>
        <dbReference type="EMBL" id="CCI47350.1"/>
    </source>
</evidence>
<feature type="region of interest" description="Disordered" evidence="1">
    <location>
        <begin position="1"/>
        <end position="89"/>
    </location>
</feature>
<organism evidence="3 4">
    <name type="scientific">Albugo candida</name>
    <dbReference type="NCBI Taxonomy" id="65357"/>
    <lineage>
        <taxon>Eukaryota</taxon>
        <taxon>Sar</taxon>
        <taxon>Stramenopiles</taxon>
        <taxon>Oomycota</taxon>
        <taxon>Peronosporomycetes</taxon>
        <taxon>Albuginales</taxon>
        <taxon>Albuginaceae</taxon>
        <taxon>Albugo</taxon>
    </lineage>
</organism>
<dbReference type="SUPFAM" id="SSF82061">
    <property type="entry name" value="BAH domain"/>
    <property type="match status" value="1"/>
</dbReference>
<dbReference type="InParanoid" id="A0A024GLG7"/>
<dbReference type="GO" id="GO:0003682">
    <property type="term" value="F:chromatin binding"/>
    <property type="evidence" value="ECO:0007669"/>
    <property type="project" value="InterPro"/>
</dbReference>
<dbReference type="AlphaFoldDB" id="A0A024GLG7"/>
<gene>
    <name evidence="3" type="ORF">BN9_083570</name>
</gene>
<dbReference type="CDD" id="cd04370">
    <property type="entry name" value="BAH"/>
    <property type="match status" value="1"/>
</dbReference>
<dbReference type="PROSITE" id="PS51038">
    <property type="entry name" value="BAH"/>
    <property type="match status" value="1"/>
</dbReference>
<feature type="region of interest" description="Disordered" evidence="1">
    <location>
        <begin position="425"/>
        <end position="444"/>
    </location>
</feature>
<keyword evidence="4" id="KW-1185">Reference proteome</keyword>
<dbReference type="Pfam" id="PF01426">
    <property type="entry name" value="BAH"/>
    <property type="match status" value="1"/>
</dbReference>
<comment type="caution">
    <text evidence="3">The sequence shown here is derived from an EMBL/GenBank/DDBJ whole genome shotgun (WGS) entry which is preliminary data.</text>
</comment>
<feature type="compositionally biased region" description="Polar residues" evidence="1">
    <location>
        <begin position="22"/>
        <end position="38"/>
    </location>
</feature>
<sequence length="457" mass="51438">MPQEDRRTAAVNFERRRRTKSGIESTEPTSNQMCAKSASSEKKSTHSFLPPSPIRSSSQGREGGWKGEKTQANRRSSSRDSANDSTSDQGEVWQYVDLKTGDCVLLDSGIPNEHYVALVNSVKLPSDRRKPGSFLAQWYYKPKDIKKEVRETIEGGILENEVFLSPHKDKNCLDAVIGSCYIVSPAEYETIKSEIDRGFREKGKTYFVCRYMYYPNRATNKNALEPIQGLPDLEEVYTRTGEEYQASIPDLVGKKDDTSTPHSKTCLLPKNGEKCLSSSAKQASSAMEHSLIQVWCPNVLTLHAGNLLHYRGLVDLIRFSIGNIVKIFHKGPTSMGHVRCLVLRYYAHQATIELCTSRGEIRKVLKSESCSPVTDDIALQYFYLNRFNISLAVKMCTELLWESQPLERDAFKGELGLFTQSIRNGAQNSNRTRPSRKADTGNALQRSQVTCLGVRKR</sequence>
<name>A0A024GLG7_9STRA</name>
<dbReference type="EMBL" id="CAIX01000166">
    <property type="protein sequence ID" value="CCI47350.1"/>
    <property type="molecule type" value="Genomic_DNA"/>
</dbReference>
<evidence type="ECO:0000259" key="2">
    <source>
        <dbReference type="PROSITE" id="PS51038"/>
    </source>
</evidence>